<evidence type="ECO:0000256" key="2">
    <source>
        <dbReference type="SAM" id="SignalP"/>
    </source>
</evidence>
<keyword evidence="4" id="KW-1185">Reference proteome</keyword>
<dbReference type="SUPFAM" id="SSF110087">
    <property type="entry name" value="DR1885-like metal-binding protein"/>
    <property type="match status" value="1"/>
</dbReference>
<feature type="region of interest" description="Disordered" evidence="1">
    <location>
        <begin position="94"/>
        <end position="178"/>
    </location>
</feature>
<evidence type="ECO:0000313" key="4">
    <source>
        <dbReference type="Proteomes" id="UP000308760"/>
    </source>
</evidence>
<keyword evidence="2" id="KW-0732">Signal</keyword>
<dbReference type="InterPro" id="IPR036182">
    <property type="entry name" value="PCuAC_sf"/>
</dbReference>
<evidence type="ECO:0008006" key="5">
    <source>
        <dbReference type="Google" id="ProtNLM"/>
    </source>
</evidence>
<dbReference type="OrthoDB" id="5193142at2"/>
<dbReference type="Proteomes" id="UP000308760">
    <property type="component" value="Unassembled WGS sequence"/>
</dbReference>
<dbReference type="Gene3D" id="2.60.40.1890">
    <property type="entry name" value="PCu(A)C copper chaperone"/>
    <property type="match status" value="1"/>
</dbReference>
<proteinExistence type="predicted"/>
<feature type="compositionally biased region" description="Basic and acidic residues" evidence="1">
    <location>
        <begin position="235"/>
        <end position="247"/>
    </location>
</feature>
<comment type="caution">
    <text evidence="3">The sequence shown here is derived from an EMBL/GenBank/DDBJ whole genome shotgun (WGS) entry which is preliminary data.</text>
</comment>
<reference evidence="3 4" key="2">
    <citation type="submission" date="2019-05" db="EMBL/GenBank/DDBJ databases">
        <title>Glycomyces buryatensis sp. nov.</title>
        <authorList>
            <person name="Nikitina E."/>
        </authorList>
    </citation>
    <scope>NUCLEOTIDE SEQUENCE [LARGE SCALE GENOMIC DNA]</scope>
    <source>
        <strain evidence="3 4">18</strain>
    </source>
</reference>
<evidence type="ECO:0000313" key="3">
    <source>
        <dbReference type="EMBL" id="THV33600.1"/>
    </source>
</evidence>
<name>A0A4S8PQY0_9ACTN</name>
<dbReference type="PROSITE" id="PS51257">
    <property type="entry name" value="PROKAR_LIPOPROTEIN"/>
    <property type="match status" value="1"/>
</dbReference>
<dbReference type="AlphaFoldDB" id="A0A4S8PQY0"/>
<accession>A0A4S8PQY0</accession>
<reference evidence="4" key="1">
    <citation type="submission" date="2019-04" db="EMBL/GenBank/DDBJ databases">
        <title>Nocardioides xinjiangensis sp. nov.</title>
        <authorList>
            <person name="Liu S."/>
        </authorList>
    </citation>
    <scope>NUCLEOTIDE SEQUENCE [LARGE SCALE GENOMIC DNA]</scope>
    <source>
        <strain evidence="4">18</strain>
    </source>
</reference>
<feature type="chain" id="PRO_5038568632" description="Copper chaperone PCu(A)C" evidence="2">
    <location>
        <begin position="26"/>
        <end position="247"/>
    </location>
</feature>
<sequence>MLKNSRTSVGFGLAGLVLVASGLTACSAGQVTQTADTQPAVSGINADAGDVSLRDVQIVFGASGAYEEGDDVPLHLWIGNEGKESIVLESVTSPAAESVSLATGPLEIETEPEESPSEEHTDEAEESPGEEATDEASPSESPSEETPEPEGPEDETPEDEATEDESDETAGSGEFEIEIAPGGFVRLFPAQGDHLVLEGLSKSLNMSESVEVVFAFSNGDEATLRVPVGTPPEPLPREYLEEGEGGH</sequence>
<organism evidence="3 4">
    <name type="scientific">Glycomyces buryatensis</name>
    <dbReference type="NCBI Taxonomy" id="2570927"/>
    <lineage>
        <taxon>Bacteria</taxon>
        <taxon>Bacillati</taxon>
        <taxon>Actinomycetota</taxon>
        <taxon>Actinomycetes</taxon>
        <taxon>Glycomycetales</taxon>
        <taxon>Glycomycetaceae</taxon>
        <taxon>Glycomyces</taxon>
    </lineage>
</organism>
<evidence type="ECO:0000256" key="1">
    <source>
        <dbReference type="SAM" id="MobiDB-lite"/>
    </source>
</evidence>
<feature type="compositionally biased region" description="Acidic residues" evidence="1">
    <location>
        <begin position="108"/>
        <end position="134"/>
    </location>
</feature>
<feature type="region of interest" description="Disordered" evidence="1">
    <location>
        <begin position="225"/>
        <end position="247"/>
    </location>
</feature>
<feature type="compositionally biased region" description="Acidic residues" evidence="1">
    <location>
        <begin position="142"/>
        <end position="168"/>
    </location>
</feature>
<dbReference type="EMBL" id="STGY01000083">
    <property type="protein sequence ID" value="THV33600.1"/>
    <property type="molecule type" value="Genomic_DNA"/>
</dbReference>
<gene>
    <name evidence="3" type="ORF">FAB82_26035</name>
</gene>
<dbReference type="RefSeq" id="WP_136537481.1">
    <property type="nucleotide sequence ID" value="NZ_STGY01000083.1"/>
</dbReference>
<protein>
    <recommendedName>
        <fullName evidence="5">Copper chaperone PCu(A)C</fullName>
    </recommendedName>
</protein>
<feature type="signal peptide" evidence="2">
    <location>
        <begin position="1"/>
        <end position="25"/>
    </location>
</feature>